<feature type="transmembrane region" description="Helical" evidence="1">
    <location>
        <begin position="297"/>
        <end position="315"/>
    </location>
</feature>
<dbReference type="Proteomes" id="UP000681035">
    <property type="component" value="Chromosome"/>
</dbReference>
<dbReference type="AlphaFoldDB" id="A0A810Q590"/>
<keyword evidence="1" id="KW-0812">Transmembrane</keyword>
<keyword evidence="1" id="KW-1133">Transmembrane helix</keyword>
<feature type="transmembrane region" description="Helical" evidence="1">
    <location>
        <begin position="335"/>
        <end position="362"/>
    </location>
</feature>
<proteinExistence type="predicted"/>
<dbReference type="Pfam" id="PF01757">
    <property type="entry name" value="Acyl_transf_3"/>
    <property type="match status" value="1"/>
</dbReference>
<feature type="transmembrane region" description="Helical" evidence="1">
    <location>
        <begin position="163"/>
        <end position="184"/>
    </location>
</feature>
<keyword evidence="1" id="KW-0472">Membrane</keyword>
<feature type="transmembrane region" description="Helical" evidence="1">
    <location>
        <begin position="89"/>
        <end position="110"/>
    </location>
</feature>
<name>A0A810Q590_9FIRM</name>
<feature type="transmembrane region" description="Helical" evidence="1">
    <location>
        <begin position="130"/>
        <end position="151"/>
    </location>
</feature>
<dbReference type="EMBL" id="AP023418">
    <property type="protein sequence ID" value="BCK80601.1"/>
    <property type="molecule type" value="Genomic_DNA"/>
</dbReference>
<feature type="domain" description="Acyltransferase 3" evidence="2">
    <location>
        <begin position="11"/>
        <end position="352"/>
    </location>
</feature>
<gene>
    <name evidence="3" type="ORF">MM50RIKEN_03640</name>
</gene>
<evidence type="ECO:0000256" key="1">
    <source>
        <dbReference type="SAM" id="Phobius"/>
    </source>
</evidence>
<reference evidence="3" key="1">
    <citation type="submission" date="2020-09" db="EMBL/GenBank/DDBJ databases">
        <title>New species isolated from human feces.</title>
        <authorList>
            <person name="Kitahara M."/>
            <person name="Shigeno Y."/>
            <person name="Shime M."/>
            <person name="Matsumoto Y."/>
            <person name="Nakamura S."/>
            <person name="Motooka D."/>
            <person name="Fukuoka S."/>
            <person name="Nishikawa H."/>
            <person name="Benno Y."/>
        </authorList>
    </citation>
    <scope>NUCLEOTIDE SEQUENCE</scope>
    <source>
        <strain evidence="3">MM50</strain>
    </source>
</reference>
<feature type="transmembrane region" description="Helical" evidence="1">
    <location>
        <begin position="204"/>
        <end position="222"/>
    </location>
</feature>
<accession>A0A810Q590</accession>
<protein>
    <recommendedName>
        <fullName evidence="2">Acyltransferase 3 domain-containing protein</fullName>
    </recommendedName>
</protein>
<dbReference type="GO" id="GO:0016747">
    <property type="term" value="F:acyltransferase activity, transferring groups other than amino-acyl groups"/>
    <property type="evidence" value="ECO:0007669"/>
    <property type="project" value="InterPro"/>
</dbReference>
<sequence length="380" mass="42619">MSAANGTQRDIGLDLTRILAFLAVPSVHFFLNSTYYDTAIVGPRMALMTVMRTAFMVCVPLYMLLSGYLSAGKHIPLTRSGLLGYYKKLLPIFLTYALSTGVILLYRVLWLGEEQTIRSAVKNLLSFQQYSWYMNMYFGLLLLTPFLNALWQSLATPAARRALLAVLLVLTVLPGMVNIYNLHSAETLLHPWLSTSYDQLVPDWWQRLYPITYYFLGGYLRAHVDIKRLRTGRLAALLLLAVLCFGGYNVWRNQGIPFVWGSWCDWGSLQNVVDTVLVFLLLNSIRYSTPPTSIARFTGYLSKLTLGAYLVSWIPDNYLYTMLKSAVPSVTDQLNYFPLTVGGTILVSLLLAAVVECCVSLLMRLLRRSAKVGTAGTAQA</sequence>
<feature type="transmembrane region" description="Helical" evidence="1">
    <location>
        <begin position="51"/>
        <end position="69"/>
    </location>
</feature>
<dbReference type="InterPro" id="IPR002656">
    <property type="entry name" value="Acyl_transf_3_dom"/>
</dbReference>
<keyword evidence="4" id="KW-1185">Reference proteome</keyword>
<feature type="transmembrane region" description="Helical" evidence="1">
    <location>
        <begin position="266"/>
        <end position="285"/>
    </location>
</feature>
<dbReference type="RefSeq" id="WP_213541522.1">
    <property type="nucleotide sequence ID" value="NZ_AP023418.1"/>
</dbReference>
<feature type="transmembrane region" description="Helical" evidence="1">
    <location>
        <begin position="234"/>
        <end position="251"/>
    </location>
</feature>
<feature type="transmembrane region" description="Helical" evidence="1">
    <location>
        <begin position="12"/>
        <end position="31"/>
    </location>
</feature>
<evidence type="ECO:0000313" key="3">
    <source>
        <dbReference type="EMBL" id="BCK80601.1"/>
    </source>
</evidence>
<dbReference type="KEGG" id="vcop:MM50RIKEN_03640"/>
<evidence type="ECO:0000313" key="4">
    <source>
        <dbReference type="Proteomes" id="UP000681035"/>
    </source>
</evidence>
<organism evidence="3 4">
    <name type="scientific">Vescimonas coprocola</name>
    <dbReference type="NCBI Taxonomy" id="2714355"/>
    <lineage>
        <taxon>Bacteria</taxon>
        <taxon>Bacillati</taxon>
        <taxon>Bacillota</taxon>
        <taxon>Clostridia</taxon>
        <taxon>Eubacteriales</taxon>
        <taxon>Oscillospiraceae</taxon>
        <taxon>Vescimonas</taxon>
    </lineage>
</organism>
<evidence type="ECO:0000259" key="2">
    <source>
        <dbReference type="Pfam" id="PF01757"/>
    </source>
</evidence>